<dbReference type="PANTHER" id="PTHR12479:SF2">
    <property type="entry name" value="LYSOSOMAL-ASSOCIATED TRANSMEMBRANE PROTEIN 5"/>
    <property type="match status" value="1"/>
</dbReference>
<dbReference type="Proteomes" id="UP000037069">
    <property type="component" value="Unassembled WGS sequence"/>
</dbReference>
<evidence type="ECO:0000313" key="7">
    <source>
        <dbReference type="EMBL" id="KNC30829.1"/>
    </source>
</evidence>
<evidence type="ECO:0000256" key="1">
    <source>
        <dbReference type="ARBA" id="ARBA00004127"/>
    </source>
</evidence>
<feature type="transmembrane region" description="Helical" evidence="5">
    <location>
        <begin position="53"/>
        <end position="75"/>
    </location>
</feature>
<dbReference type="OrthoDB" id="8118226at2759"/>
<reference evidence="7 8" key="1">
    <citation type="journal article" date="2015" name="Nat. Commun.">
        <title>Lucilia cuprina genome unlocks parasitic fly biology to underpin future interventions.</title>
        <authorList>
            <person name="Anstead C.A."/>
            <person name="Korhonen P.K."/>
            <person name="Young N.D."/>
            <person name="Hall R.S."/>
            <person name="Jex A.R."/>
            <person name="Murali S.C."/>
            <person name="Hughes D.S."/>
            <person name="Lee S.F."/>
            <person name="Perry T."/>
            <person name="Stroehlein A.J."/>
            <person name="Ansell B.R."/>
            <person name="Breugelmans B."/>
            <person name="Hofmann A."/>
            <person name="Qu J."/>
            <person name="Dugan S."/>
            <person name="Lee S.L."/>
            <person name="Chao H."/>
            <person name="Dinh H."/>
            <person name="Han Y."/>
            <person name="Doddapaneni H.V."/>
            <person name="Worley K.C."/>
            <person name="Muzny D.M."/>
            <person name="Ioannidis P."/>
            <person name="Waterhouse R.M."/>
            <person name="Zdobnov E.M."/>
            <person name="James P.J."/>
            <person name="Bagnall N.H."/>
            <person name="Kotze A.C."/>
            <person name="Gibbs R.A."/>
            <person name="Richards S."/>
            <person name="Batterham P."/>
            <person name="Gasser R.B."/>
        </authorList>
    </citation>
    <scope>NUCLEOTIDE SEQUENCE [LARGE SCALE GENOMIC DNA]</scope>
    <source>
        <strain evidence="7 8">LS</strain>
        <tissue evidence="7">Full body</tissue>
    </source>
</reference>
<accession>A0A0L0CH62</accession>
<keyword evidence="4 5" id="KW-0472">Membrane</keyword>
<dbReference type="InterPro" id="IPR054291">
    <property type="entry name" value="DUF7027"/>
</dbReference>
<name>A0A0L0CH62_LUCCU</name>
<dbReference type="GO" id="GO:0012505">
    <property type="term" value="C:endomembrane system"/>
    <property type="evidence" value="ECO:0007669"/>
    <property type="project" value="UniProtKB-SubCell"/>
</dbReference>
<keyword evidence="2 5" id="KW-0812">Transmembrane</keyword>
<dbReference type="InterPro" id="IPR031720">
    <property type="entry name" value="DUF4728"/>
</dbReference>
<dbReference type="Pfam" id="PF15860">
    <property type="entry name" value="DUF4728"/>
    <property type="match status" value="1"/>
</dbReference>
<organism evidence="7 8">
    <name type="scientific">Lucilia cuprina</name>
    <name type="common">Green bottle fly</name>
    <name type="synonym">Australian sheep blowfly</name>
    <dbReference type="NCBI Taxonomy" id="7375"/>
    <lineage>
        <taxon>Eukaryota</taxon>
        <taxon>Metazoa</taxon>
        <taxon>Ecdysozoa</taxon>
        <taxon>Arthropoda</taxon>
        <taxon>Hexapoda</taxon>
        <taxon>Insecta</taxon>
        <taxon>Pterygota</taxon>
        <taxon>Neoptera</taxon>
        <taxon>Endopterygota</taxon>
        <taxon>Diptera</taxon>
        <taxon>Brachycera</taxon>
        <taxon>Muscomorpha</taxon>
        <taxon>Oestroidea</taxon>
        <taxon>Calliphoridae</taxon>
        <taxon>Luciliinae</taxon>
        <taxon>Lucilia</taxon>
    </lineage>
</organism>
<evidence type="ECO:0000256" key="5">
    <source>
        <dbReference type="SAM" id="Phobius"/>
    </source>
</evidence>
<comment type="subcellular location">
    <subcellularLocation>
        <location evidence="1">Endomembrane system</location>
        <topology evidence="1">Multi-pass membrane protein</topology>
    </subcellularLocation>
</comment>
<feature type="transmembrane region" description="Helical" evidence="5">
    <location>
        <begin position="12"/>
        <end position="37"/>
    </location>
</feature>
<evidence type="ECO:0000313" key="8">
    <source>
        <dbReference type="Proteomes" id="UP000037069"/>
    </source>
</evidence>
<dbReference type="GO" id="GO:0005765">
    <property type="term" value="C:lysosomal membrane"/>
    <property type="evidence" value="ECO:0007669"/>
    <property type="project" value="TreeGrafter"/>
</dbReference>
<evidence type="ECO:0000259" key="6">
    <source>
        <dbReference type="Pfam" id="PF22954"/>
    </source>
</evidence>
<dbReference type="EMBL" id="JRES01000487">
    <property type="protein sequence ID" value="KNC30829.1"/>
    <property type="molecule type" value="Genomic_DNA"/>
</dbReference>
<protein>
    <recommendedName>
        <fullName evidence="6">DUF7027 domain-containing protein</fullName>
    </recommendedName>
</protein>
<keyword evidence="3 5" id="KW-1133">Transmembrane helix</keyword>
<feature type="transmembrane region" description="Helical" evidence="5">
    <location>
        <begin position="208"/>
        <end position="233"/>
    </location>
</feature>
<evidence type="ECO:0000256" key="3">
    <source>
        <dbReference type="ARBA" id="ARBA00022989"/>
    </source>
</evidence>
<dbReference type="PANTHER" id="PTHR12479">
    <property type="entry name" value="LYSOSOMAL-ASSOCIATED TRANSMEMBRANE PROTEIN"/>
    <property type="match status" value="1"/>
</dbReference>
<keyword evidence="8" id="KW-1185">Reference proteome</keyword>
<sequence length="268" mass="29688">MKCCCCSGYTCGIILGSINLVFSLLGFILQCVFFNAYKDIKDPERSKDAKTDAILTLVATILTALVSGLFIFAIVKRKYKMMVPWLVLCVCNLALSLKFFIIAIIDSTKGKTDEEETAVTIATSLIVINHDVGKTVRPNASITVGIIMAGCLLIGIISGLLVWGIIKRRHNCLLPFMIMYVIGFIYSCLIFAYGYLGALIGNAPTGEFLALIFISIIVTVLQIAIFCFLISLYRSIRRKNIDNPRAVTRTLQVEYQTQPCYYSVVSNK</sequence>
<evidence type="ECO:0000256" key="2">
    <source>
        <dbReference type="ARBA" id="ARBA00022692"/>
    </source>
</evidence>
<proteinExistence type="predicted"/>
<dbReference type="InterPro" id="IPR051115">
    <property type="entry name" value="LAPTM_transporter"/>
</dbReference>
<comment type="caution">
    <text evidence="7">The sequence shown here is derived from an EMBL/GenBank/DDBJ whole genome shotgun (WGS) entry which is preliminary data.</text>
</comment>
<feature type="domain" description="DUF7027" evidence="6">
    <location>
        <begin position="14"/>
        <end position="109"/>
    </location>
</feature>
<dbReference type="Pfam" id="PF22954">
    <property type="entry name" value="DUF7027"/>
    <property type="match status" value="1"/>
</dbReference>
<feature type="transmembrane region" description="Helical" evidence="5">
    <location>
        <begin position="82"/>
        <end position="105"/>
    </location>
</feature>
<feature type="transmembrane region" description="Helical" evidence="5">
    <location>
        <begin position="173"/>
        <end position="196"/>
    </location>
</feature>
<gene>
    <name evidence="7" type="ORF">FF38_01602</name>
</gene>
<feature type="transmembrane region" description="Helical" evidence="5">
    <location>
        <begin position="142"/>
        <end position="166"/>
    </location>
</feature>
<evidence type="ECO:0000256" key="4">
    <source>
        <dbReference type="ARBA" id="ARBA00023136"/>
    </source>
</evidence>
<dbReference type="AlphaFoldDB" id="A0A0L0CH62"/>